<accession>A0ACC0G4H4</accession>
<evidence type="ECO:0000313" key="1">
    <source>
        <dbReference type="EMBL" id="KAI7995960.1"/>
    </source>
</evidence>
<reference evidence="1 2" key="1">
    <citation type="journal article" date="2022" name="Plant J.">
        <title>Chromosome-level genome of Camellia lanceoleosa provides a valuable resource for understanding genome evolution and self-incompatibility.</title>
        <authorList>
            <person name="Gong W."/>
            <person name="Xiao S."/>
            <person name="Wang L."/>
            <person name="Liao Z."/>
            <person name="Chang Y."/>
            <person name="Mo W."/>
            <person name="Hu G."/>
            <person name="Li W."/>
            <person name="Zhao G."/>
            <person name="Zhu H."/>
            <person name="Hu X."/>
            <person name="Ji K."/>
            <person name="Xiang X."/>
            <person name="Song Q."/>
            <person name="Yuan D."/>
            <person name="Jin S."/>
            <person name="Zhang L."/>
        </authorList>
    </citation>
    <scope>NUCLEOTIDE SEQUENCE [LARGE SCALE GENOMIC DNA]</scope>
    <source>
        <strain evidence="1">SQ_2022a</strain>
    </source>
</reference>
<dbReference type="EMBL" id="CM045769">
    <property type="protein sequence ID" value="KAI7995960.1"/>
    <property type="molecule type" value="Genomic_DNA"/>
</dbReference>
<evidence type="ECO:0000313" key="2">
    <source>
        <dbReference type="Proteomes" id="UP001060215"/>
    </source>
</evidence>
<proteinExistence type="predicted"/>
<keyword evidence="2" id="KW-1185">Reference proteome</keyword>
<protein>
    <submittedName>
        <fullName evidence="1">Ananain</fullName>
    </submittedName>
</protein>
<organism evidence="1 2">
    <name type="scientific">Camellia lanceoleosa</name>
    <dbReference type="NCBI Taxonomy" id="1840588"/>
    <lineage>
        <taxon>Eukaryota</taxon>
        <taxon>Viridiplantae</taxon>
        <taxon>Streptophyta</taxon>
        <taxon>Embryophyta</taxon>
        <taxon>Tracheophyta</taxon>
        <taxon>Spermatophyta</taxon>
        <taxon>Magnoliopsida</taxon>
        <taxon>eudicotyledons</taxon>
        <taxon>Gunneridae</taxon>
        <taxon>Pentapetalae</taxon>
        <taxon>asterids</taxon>
        <taxon>Ericales</taxon>
        <taxon>Theaceae</taxon>
        <taxon>Camellia</taxon>
    </lineage>
</organism>
<dbReference type="Proteomes" id="UP001060215">
    <property type="component" value="Chromosome 12"/>
</dbReference>
<sequence length="122" mass="14011">MEVKDKTSKDEGMKVLSQTSQPCLRIENFKNLDKEDEDGIIQVLKKQPIGAGIYITEEFENYREGIYEAAPEKIYTKCARPGLHAILLIGYGIDKDTGKNFWWIQNSWGTSWGHKWVCQSNP</sequence>
<comment type="caution">
    <text evidence="1">The sequence shown here is derived from an EMBL/GenBank/DDBJ whole genome shotgun (WGS) entry which is preliminary data.</text>
</comment>
<gene>
    <name evidence="1" type="ORF">LOK49_LG11G00271</name>
</gene>
<name>A0ACC0G4H4_9ERIC</name>